<evidence type="ECO:0000313" key="1">
    <source>
        <dbReference type="EMBL" id="MEB3104091.1"/>
    </source>
</evidence>
<protein>
    <submittedName>
        <fullName evidence="1">Uncharacterized protein</fullName>
    </submittedName>
</protein>
<dbReference type="RefSeq" id="WP_371756217.1">
    <property type="nucleotide sequence ID" value="NZ_JAYJLD010000092.1"/>
</dbReference>
<reference evidence="1" key="1">
    <citation type="submission" date="2023-12" db="EMBL/GenBank/DDBJ databases">
        <title>Fervidustalea candida gen. nov., sp. nov., a novel member of the family Paenibacillaceae isolated from a geothermal area.</title>
        <authorList>
            <person name="Li W.-J."/>
            <person name="Jiao J.-Y."/>
            <person name="Chen Y."/>
        </authorList>
    </citation>
    <scope>NUCLEOTIDE SEQUENCE</scope>
    <source>
        <strain evidence="1">SYSU GA230002</strain>
    </source>
</reference>
<organism evidence="1 2">
    <name type="scientific">Ferviditalea candida</name>
    <dbReference type="NCBI Taxonomy" id="3108399"/>
    <lineage>
        <taxon>Bacteria</taxon>
        <taxon>Bacillati</taxon>
        <taxon>Bacillota</taxon>
        <taxon>Bacilli</taxon>
        <taxon>Bacillales</taxon>
        <taxon>Paenibacillaceae</taxon>
        <taxon>Ferviditalea</taxon>
    </lineage>
</organism>
<accession>A0ABU5ZQZ5</accession>
<dbReference type="EMBL" id="JAYJLD010000092">
    <property type="protein sequence ID" value="MEB3104091.1"/>
    <property type="molecule type" value="Genomic_DNA"/>
</dbReference>
<sequence length="194" mass="22546">MSKYLRLLILLFLLVFVVFLLWKTVSHFTNKLSPIGATVDEKQLHHDLSLLNKSEINEKRIRFLVNGRDPDSTVKDIGGKINQDDRIIELIITNKNADDYSKPLEVRTAIRSWLYLQDRHLPYSVVGMKIIYLREPIMGIFGGTSSVVVLVTKSDFEGLFKKLEGKEIDEEQKVDELTQLWISEHNYKRKDGNW</sequence>
<comment type="caution">
    <text evidence="1">The sequence shown here is derived from an EMBL/GenBank/DDBJ whole genome shotgun (WGS) entry which is preliminary data.</text>
</comment>
<evidence type="ECO:0000313" key="2">
    <source>
        <dbReference type="Proteomes" id="UP001310386"/>
    </source>
</evidence>
<name>A0ABU5ZQZ5_9BACL</name>
<keyword evidence="2" id="KW-1185">Reference proteome</keyword>
<dbReference type="Proteomes" id="UP001310386">
    <property type="component" value="Unassembled WGS sequence"/>
</dbReference>
<proteinExistence type="predicted"/>
<gene>
    <name evidence="1" type="ORF">VF724_20995</name>
</gene>